<accession>A0A2T1GI61</accession>
<feature type="domain" description="N-acetyltransferase" evidence="1">
    <location>
        <begin position="2"/>
        <end position="139"/>
    </location>
</feature>
<dbReference type="PROSITE" id="PS51186">
    <property type="entry name" value="GNAT"/>
    <property type="match status" value="1"/>
</dbReference>
<dbReference type="EMBL" id="PVWO01000078">
    <property type="protein sequence ID" value="PSB57397.1"/>
    <property type="molecule type" value="Genomic_DNA"/>
</dbReference>
<keyword evidence="2" id="KW-0808">Transferase</keyword>
<dbReference type="InterPro" id="IPR016181">
    <property type="entry name" value="Acyl_CoA_acyltransferase"/>
</dbReference>
<dbReference type="Pfam" id="PF00583">
    <property type="entry name" value="Acetyltransf_1"/>
    <property type="match status" value="1"/>
</dbReference>
<keyword evidence="3" id="KW-1185">Reference proteome</keyword>
<evidence type="ECO:0000313" key="2">
    <source>
        <dbReference type="EMBL" id="PSB57397.1"/>
    </source>
</evidence>
<dbReference type="Proteomes" id="UP000238937">
    <property type="component" value="Unassembled WGS sequence"/>
</dbReference>
<evidence type="ECO:0000313" key="3">
    <source>
        <dbReference type="Proteomes" id="UP000238937"/>
    </source>
</evidence>
<dbReference type="InterPro" id="IPR000182">
    <property type="entry name" value="GNAT_dom"/>
</dbReference>
<reference evidence="2 3" key="1">
    <citation type="submission" date="2018-03" db="EMBL/GenBank/DDBJ databases">
        <title>The ancient ancestry and fast evolution of plastids.</title>
        <authorList>
            <person name="Moore K.R."/>
            <person name="Magnabosco C."/>
            <person name="Momper L."/>
            <person name="Gold D.A."/>
            <person name="Bosak T."/>
            <person name="Fournier G.P."/>
        </authorList>
    </citation>
    <scope>NUCLEOTIDE SEQUENCE [LARGE SCALE GENOMIC DNA]</scope>
    <source>
        <strain evidence="2 3">CCALA 037</strain>
    </source>
</reference>
<organism evidence="2 3">
    <name type="scientific">Chamaesiphon polymorphus CCALA 037</name>
    <dbReference type="NCBI Taxonomy" id="2107692"/>
    <lineage>
        <taxon>Bacteria</taxon>
        <taxon>Bacillati</taxon>
        <taxon>Cyanobacteriota</taxon>
        <taxon>Cyanophyceae</taxon>
        <taxon>Gomontiellales</taxon>
        <taxon>Chamaesiphonaceae</taxon>
        <taxon>Chamaesiphon</taxon>
    </lineage>
</organism>
<evidence type="ECO:0000259" key="1">
    <source>
        <dbReference type="PROSITE" id="PS51186"/>
    </source>
</evidence>
<proteinExistence type="predicted"/>
<gene>
    <name evidence="2" type="ORF">C7B77_08535</name>
</gene>
<protein>
    <submittedName>
        <fullName evidence="2">GNAT family N-acetyltransferase</fullName>
    </submittedName>
</protein>
<dbReference type="RefSeq" id="WP_106302828.1">
    <property type="nucleotide sequence ID" value="NZ_PVWO01000078.1"/>
</dbReference>
<comment type="caution">
    <text evidence="2">The sequence shown here is derived from an EMBL/GenBank/DDBJ whole genome shotgun (WGS) entry which is preliminary data.</text>
</comment>
<dbReference type="GO" id="GO:0016747">
    <property type="term" value="F:acyltransferase activity, transferring groups other than amino-acyl groups"/>
    <property type="evidence" value="ECO:0007669"/>
    <property type="project" value="InterPro"/>
</dbReference>
<dbReference type="SUPFAM" id="SSF55729">
    <property type="entry name" value="Acyl-CoA N-acyltransferases (Nat)"/>
    <property type="match status" value="1"/>
</dbReference>
<dbReference type="OrthoDB" id="9805924at2"/>
<name>A0A2T1GI61_9CYAN</name>
<dbReference type="AlphaFoldDB" id="A0A2T1GI61"/>
<sequence length="139" mass="16275">MSIQLTASDSHILECFPVLAQLRPHLKQENFLEQVQRQQQGGYQLAFLERDDRVVAVAGFCISECLAWGRFLYVYDLVVDEAERSEGCGQNLFEWLMNFARNHDCQQLHLDSGVQRFDAHRFYLRQRMNIASHHFSLNL</sequence>
<dbReference type="Gene3D" id="3.40.630.30">
    <property type="match status" value="1"/>
</dbReference>